<keyword evidence="7 14" id="KW-0349">Heme</keyword>
<dbReference type="Proteomes" id="UP001367508">
    <property type="component" value="Unassembled WGS sequence"/>
</dbReference>
<dbReference type="GO" id="GO:0005634">
    <property type="term" value="C:nucleus"/>
    <property type="evidence" value="ECO:0007669"/>
    <property type="project" value="UniProtKB-SubCell"/>
</dbReference>
<feature type="domain" description="Globin" evidence="15">
    <location>
        <begin position="3"/>
        <end position="147"/>
    </location>
</feature>
<dbReference type="GO" id="GO:0020037">
    <property type="term" value="F:heme binding"/>
    <property type="evidence" value="ECO:0007669"/>
    <property type="project" value="InterPro"/>
</dbReference>
<evidence type="ECO:0000256" key="3">
    <source>
        <dbReference type="ARBA" id="ARBA00007609"/>
    </source>
</evidence>
<keyword evidence="5" id="KW-0813">Transport</keyword>
<keyword evidence="10 14" id="KW-0408">Iron</keyword>
<comment type="caution">
    <text evidence="16">The sequence shown here is derived from an EMBL/GenBank/DDBJ whole genome shotgun (WGS) entry which is preliminary data.</text>
</comment>
<dbReference type="GO" id="GO:0005344">
    <property type="term" value="F:oxygen carrier activity"/>
    <property type="evidence" value="ECO:0007669"/>
    <property type="project" value="UniProtKB-KW"/>
</dbReference>
<dbReference type="Pfam" id="PF00042">
    <property type="entry name" value="Globin"/>
    <property type="match status" value="1"/>
</dbReference>
<dbReference type="InterPro" id="IPR009050">
    <property type="entry name" value="Globin-like_sf"/>
</dbReference>
<keyword evidence="13" id="KW-0539">Nucleus</keyword>
<dbReference type="InterPro" id="IPR012292">
    <property type="entry name" value="Globin/Proto"/>
</dbReference>
<dbReference type="GO" id="GO:0005829">
    <property type="term" value="C:cytosol"/>
    <property type="evidence" value="ECO:0007669"/>
    <property type="project" value="UniProtKB-SubCell"/>
</dbReference>
<evidence type="ECO:0000259" key="15">
    <source>
        <dbReference type="PROSITE" id="PS01033"/>
    </source>
</evidence>
<dbReference type="InterPro" id="IPR000971">
    <property type="entry name" value="Globin"/>
</dbReference>
<protein>
    <recommendedName>
        <fullName evidence="15">Globin domain-containing protein</fullName>
    </recommendedName>
</protein>
<evidence type="ECO:0000256" key="2">
    <source>
        <dbReference type="ARBA" id="ARBA00004514"/>
    </source>
</evidence>
<comment type="subunit">
    <text evidence="4">Monomer.</text>
</comment>
<dbReference type="GO" id="GO:0019825">
    <property type="term" value="F:oxygen binding"/>
    <property type="evidence" value="ECO:0007669"/>
    <property type="project" value="InterPro"/>
</dbReference>
<evidence type="ECO:0000256" key="5">
    <source>
        <dbReference type="ARBA" id="ARBA00022448"/>
    </source>
</evidence>
<dbReference type="PRINTS" id="PR00188">
    <property type="entry name" value="PLANTGLOBIN"/>
</dbReference>
<dbReference type="SUPFAM" id="SSF46458">
    <property type="entry name" value="Globin-like"/>
    <property type="match status" value="1"/>
</dbReference>
<evidence type="ECO:0000256" key="11">
    <source>
        <dbReference type="ARBA" id="ARBA00023074"/>
    </source>
</evidence>
<evidence type="ECO:0000256" key="14">
    <source>
        <dbReference type="RuleBase" id="RU000625"/>
    </source>
</evidence>
<reference evidence="16 17" key="1">
    <citation type="submission" date="2024-01" db="EMBL/GenBank/DDBJ databases">
        <title>The genomes of 5 underutilized Papilionoideae crops provide insights into root nodulation and disease resistanc.</title>
        <authorList>
            <person name="Jiang F."/>
        </authorList>
    </citation>
    <scope>NUCLEOTIDE SEQUENCE [LARGE SCALE GENOMIC DNA]</scope>
    <source>
        <strain evidence="16">LVBAO_FW01</strain>
        <tissue evidence="16">Leaves</tissue>
    </source>
</reference>
<accession>A0AAN9LX04</accession>
<dbReference type="Gene3D" id="1.10.490.10">
    <property type="entry name" value="Globins"/>
    <property type="match status" value="1"/>
</dbReference>
<sequence>MGAFSEKQESLVKSSWEAFKQNVPHHSAVFYTLILEKAPAAQNMFSFLSNGVDPNNPKLKAHAEKVFEMTVDSAVQLRAKGEVVLADPTLGSVHVQKGVLDPHFLVVKEALLKTIKEAVGDKWNDELGNAWEVAYDELAAAIKKAMGSA</sequence>
<dbReference type="GO" id="GO:0046872">
    <property type="term" value="F:metal ion binding"/>
    <property type="evidence" value="ECO:0007669"/>
    <property type="project" value="UniProtKB-KW"/>
</dbReference>
<evidence type="ECO:0000313" key="17">
    <source>
        <dbReference type="Proteomes" id="UP001367508"/>
    </source>
</evidence>
<comment type="similarity">
    <text evidence="3 14">Belongs to the plant globin family.</text>
</comment>
<name>A0AAN9LX04_CANGL</name>
<dbReference type="AlphaFoldDB" id="A0AAN9LX04"/>
<comment type="subcellular location">
    <subcellularLocation>
        <location evidence="2">Cytoplasm</location>
        <location evidence="2">Cytosol</location>
    </subcellularLocation>
    <subcellularLocation>
        <location evidence="1">Nucleus</location>
    </subcellularLocation>
</comment>
<dbReference type="InterPro" id="IPR001032">
    <property type="entry name" value="Leghaemoglobin-like"/>
</dbReference>
<keyword evidence="8" id="KW-0561">Oxygen transport</keyword>
<dbReference type="PANTHER" id="PTHR22924">
    <property type="entry name" value="LEGHEMOGLOBIN-RELATED"/>
    <property type="match status" value="1"/>
</dbReference>
<evidence type="ECO:0000313" key="16">
    <source>
        <dbReference type="EMBL" id="KAK7343935.1"/>
    </source>
</evidence>
<dbReference type="PROSITE" id="PS01033">
    <property type="entry name" value="GLOBIN"/>
    <property type="match status" value="1"/>
</dbReference>
<organism evidence="16 17">
    <name type="scientific">Canavalia gladiata</name>
    <name type="common">Sword bean</name>
    <name type="synonym">Dolichos gladiatus</name>
    <dbReference type="NCBI Taxonomy" id="3824"/>
    <lineage>
        <taxon>Eukaryota</taxon>
        <taxon>Viridiplantae</taxon>
        <taxon>Streptophyta</taxon>
        <taxon>Embryophyta</taxon>
        <taxon>Tracheophyta</taxon>
        <taxon>Spermatophyta</taxon>
        <taxon>Magnoliopsida</taxon>
        <taxon>eudicotyledons</taxon>
        <taxon>Gunneridae</taxon>
        <taxon>Pentapetalae</taxon>
        <taxon>rosids</taxon>
        <taxon>fabids</taxon>
        <taxon>Fabales</taxon>
        <taxon>Fabaceae</taxon>
        <taxon>Papilionoideae</taxon>
        <taxon>50 kb inversion clade</taxon>
        <taxon>NPAAA clade</taxon>
        <taxon>indigoferoid/millettioid clade</taxon>
        <taxon>Phaseoleae</taxon>
        <taxon>Canavalia</taxon>
    </lineage>
</organism>
<dbReference type="CDD" id="cd08923">
    <property type="entry name" value="class1-2_nsHbs_Lbs"/>
    <property type="match status" value="1"/>
</dbReference>
<evidence type="ECO:0000256" key="8">
    <source>
        <dbReference type="ARBA" id="ARBA00022621"/>
    </source>
</evidence>
<evidence type="ECO:0000256" key="13">
    <source>
        <dbReference type="ARBA" id="ARBA00023242"/>
    </source>
</evidence>
<dbReference type="EMBL" id="JAYMYQ010000003">
    <property type="protein sequence ID" value="KAK7343935.1"/>
    <property type="molecule type" value="Genomic_DNA"/>
</dbReference>
<dbReference type="InterPro" id="IPR019824">
    <property type="entry name" value="Leghaemoglobin_Fe_BS"/>
</dbReference>
<evidence type="ECO:0000256" key="6">
    <source>
        <dbReference type="ARBA" id="ARBA00022490"/>
    </source>
</evidence>
<evidence type="ECO:0000256" key="9">
    <source>
        <dbReference type="ARBA" id="ARBA00022723"/>
    </source>
</evidence>
<dbReference type="PANTHER" id="PTHR22924:SF92">
    <property type="entry name" value="NON-SYMBIOTIC HEMOGLOBIN 2"/>
    <property type="match status" value="1"/>
</dbReference>
<evidence type="ECO:0000256" key="1">
    <source>
        <dbReference type="ARBA" id="ARBA00004123"/>
    </source>
</evidence>
<evidence type="ECO:0000256" key="4">
    <source>
        <dbReference type="ARBA" id="ARBA00011245"/>
    </source>
</evidence>
<keyword evidence="11" id="KW-0944">Nitration</keyword>
<evidence type="ECO:0000256" key="7">
    <source>
        <dbReference type="ARBA" id="ARBA00022617"/>
    </source>
</evidence>
<keyword evidence="9 14" id="KW-0479">Metal-binding</keyword>
<proteinExistence type="inferred from homology"/>
<keyword evidence="12" id="KW-0535">Nitrogen fixation</keyword>
<evidence type="ECO:0000256" key="10">
    <source>
        <dbReference type="ARBA" id="ARBA00023004"/>
    </source>
</evidence>
<keyword evidence="17" id="KW-1185">Reference proteome</keyword>
<dbReference type="PROSITE" id="PS00208">
    <property type="entry name" value="PLANT_GLOBIN"/>
    <property type="match status" value="1"/>
</dbReference>
<evidence type="ECO:0000256" key="12">
    <source>
        <dbReference type="ARBA" id="ARBA00023231"/>
    </source>
</evidence>
<gene>
    <name evidence="16" type="ORF">VNO77_13070</name>
</gene>
<keyword evidence="6" id="KW-0963">Cytoplasm</keyword>